<name>A0A8I2YCJ3_9AGAM</name>
<dbReference type="EMBL" id="JAGFBS010000087">
    <property type="protein sequence ID" value="KAG6369355.1"/>
    <property type="molecule type" value="Genomic_DNA"/>
</dbReference>
<evidence type="ECO:0000313" key="2">
    <source>
        <dbReference type="EMBL" id="KAG6369355.1"/>
    </source>
</evidence>
<keyword evidence="3" id="KW-1185">Reference proteome</keyword>
<accession>A0A8I2YCJ3</accession>
<dbReference type="InterPro" id="IPR046521">
    <property type="entry name" value="DUF6698"/>
</dbReference>
<evidence type="ECO:0000256" key="1">
    <source>
        <dbReference type="SAM" id="MobiDB-lite"/>
    </source>
</evidence>
<dbReference type="OrthoDB" id="3220614at2759"/>
<dbReference type="Proteomes" id="UP000683000">
    <property type="component" value="Unassembled WGS sequence"/>
</dbReference>
<dbReference type="AlphaFoldDB" id="A0A8I2YCJ3"/>
<reference evidence="2" key="1">
    <citation type="submission" date="2021-03" db="EMBL/GenBank/DDBJ databases">
        <title>Evolutionary innovations through gain and loss of genes in the ectomycorrhizal Boletales.</title>
        <authorList>
            <person name="Wu G."/>
            <person name="Miyauchi S."/>
            <person name="Morin E."/>
            <person name="Yang Z.-L."/>
            <person name="Xu J."/>
            <person name="Martin F.M."/>
        </authorList>
    </citation>
    <scope>NUCLEOTIDE SEQUENCE</scope>
    <source>
        <strain evidence="2">BR01</strain>
    </source>
</reference>
<feature type="compositionally biased region" description="Low complexity" evidence="1">
    <location>
        <begin position="187"/>
        <end position="202"/>
    </location>
</feature>
<organism evidence="2 3">
    <name type="scientific">Boletus reticuloceps</name>
    <dbReference type="NCBI Taxonomy" id="495285"/>
    <lineage>
        <taxon>Eukaryota</taxon>
        <taxon>Fungi</taxon>
        <taxon>Dikarya</taxon>
        <taxon>Basidiomycota</taxon>
        <taxon>Agaricomycotina</taxon>
        <taxon>Agaricomycetes</taxon>
        <taxon>Agaricomycetidae</taxon>
        <taxon>Boletales</taxon>
        <taxon>Boletineae</taxon>
        <taxon>Boletaceae</taxon>
        <taxon>Boletoideae</taxon>
        <taxon>Boletus</taxon>
    </lineage>
</organism>
<dbReference type="Pfam" id="PF20414">
    <property type="entry name" value="DUF6698"/>
    <property type="match status" value="1"/>
</dbReference>
<feature type="region of interest" description="Disordered" evidence="1">
    <location>
        <begin position="133"/>
        <end position="220"/>
    </location>
</feature>
<gene>
    <name evidence="2" type="ORF">JVT61DRAFT_15002</name>
</gene>
<proteinExistence type="predicted"/>
<feature type="compositionally biased region" description="Basic and acidic residues" evidence="1">
    <location>
        <begin position="140"/>
        <end position="171"/>
    </location>
</feature>
<comment type="caution">
    <text evidence="2">The sequence shown here is derived from an EMBL/GenBank/DDBJ whole genome shotgun (WGS) entry which is preliminary data.</text>
</comment>
<evidence type="ECO:0000313" key="3">
    <source>
        <dbReference type="Proteomes" id="UP000683000"/>
    </source>
</evidence>
<sequence>MKMIEPEHIAYAAMQACFMISSAEKWSDQNGLFNYPEFYYRIIWVICKTRDRTWANSLIEWYNEIIFGNPKGLVSADTAIKAENVDNDLLEMEQQFEKRKAGEVGKAGDLEFPSRPPTPFALVDLDDVVPANLSSANHAGDAKAPNKEDGTQGHCHVDQQDSDVRLSDAADTHTTSNRSAELAIVTQQVSVGPPSSTSTSGSATIVGNASPGPGPSTLKK</sequence>
<protein>
    <submittedName>
        <fullName evidence="2">Uncharacterized protein</fullName>
    </submittedName>
</protein>